<accession>A0AAE0WZ75</accession>
<reference evidence="1" key="1">
    <citation type="journal article" date="2023" name="Mol. Phylogenet. Evol.">
        <title>Genome-scale phylogeny and comparative genomics of the fungal order Sordariales.</title>
        <authorList>
            <person name="Hensen N."/>
            <person name="Bonometti L."/>
            <person name="Westerberg I."/>
            <person name="Brannstrom I.O."/>
            <person name="Guillou S."/>
            <person name="Cros-Aarteil S."/>
            <person name="Calhoun S."/>
            <person name="Haridas S."/>
            <person name="Kuo A."/>
            <person name="Mondo S."/>
            <person name="Pangilinan J."/>
            <person name="Riley R."/>
            <person name="LaButti K."/>
            <person name="Andreopoulos B."/>
            <person name="Lipzen A."/>
            <person name="Chen C."/>
            <person name="Yan M."/>
            <person name="Daum C."/>
            <person name="Ng V."/>
            <person name="Clum A."/>
            <person name="Steindorff A."/>
            <person name="Ohm R.A."/>
            <person name="Martin F."/>
            <person name="Silar P."/>
            <person name="Natvig D.O."/>
            <person name="Lalanne C."/>
            <person name="Gautier V."/>
            <person name="Ament-Velasquez S.L."/>
            <person name="Kruys A."/>
            <person name="Hutchinson M.I."/>
            <person name="Powell A.J."/>
            <person name="Barry K."/>
            <person name="Miller A.N."/>
            <person name="Grigoriev I.V."/>
            <person name="Debuchy R."/>
            <person name="Gladieux P."/>
            <person name="Hiltunen Thoren M."/>
            <person name="Johannesson H."/>
        </authorList>
    </citation>
    <scope>NUCLEOTIDE SEQUENCE</scope>
    <source>
        <strain evidence="1">CBS 314.62</strain>
    </source>
</reference>
<dbReference type="EMBL" id="JAULSO010000008">
    <property type="protein sequence ID" value="KAK3681097.1"/>
    <property type="molecule type" value="Genomic_DNA"/>
</dbReference>
<reference evidence="1" key="2">
    <citation type="submission" date="2023-06" db="EMBL/GenBank/DDBJ databases">
        <authorList>
            <consortium name="Lawrence Berkeley National Laboratory"/>
            <person name="Haridas S."/>
            <person name="Hensen N."/>
            <person name="Bonometti L."/>
            <person name="Westerberg I."/>
            <person name="Brannstrom I.O."/>
            <person name="Guillou S."/>
            <person name="Cros-Aarteil S."/>
            <person name="Calhoun S."/>
            <person name="Kuo A."/>
            <person name="Mondo S."/>
            <person name="Pangilinan J."/>
            <person name="Riley R."/>
            <person name="Labutti K."/>
            <person name="Andreopoulos B."/>
            <person name="Lipzen A."/>
            <person name="Chen C."/>
            <person name="Yanf M."/>
            <person name="Daum C."/>
            <person name="Ng V."/>
            <person name="Clum A."/>
            <person name="Steindorff A."/>
            <person name="Ohm R."/>
            <person name="Martin F."/>
            <person name="Silar P."/>
            <person name="Natvig D."/>
            <person name="Lalanne C."/>
            <person name="Gautier V."/>
            <person name="Ament-Velasquez S.L."/>
            <person name="Kruys A."/>
            <person name="Hutchinson M.I."/>
            <person name="Powell A.J."/>
            <person name="Barry K."/>
            <person name="Miller A.N."/>
            <person name="Grigoriev I.V."/>
            <person name="Debuchy R."/>
            <person name="Gladieux P."/>
            <person name="Thoren M.H."/>
            <person name="Johannesson H."/>
        </authorList>
    </citation>
    <scope>NUCLEOTIDE SEQUENCE</scope>
    <source>
        <strain evidence="1">CBS 314.62</strain>
    </source>
</reference>
<sequence>MSTLETSPSHPTTTPSSTQTISFLALPAEIREQIYHYALISPKPALHFPLLTPDNPALAIGLLRANRQIQAEARVVLFSRNLFVLPPLPDADENLSVLWRGWSLERFFQCIGGANARCIRRLRVSFPLCSAMLGAVANTSSLRCDEALARARTAPGRRDWLLALLAEWCPGLRVLEMERATSHHFEYYLWRAFVYGGEDSEPRKMLAELKAGLEAGLRELRQVVVHLDRVSPQEKDVIQYGFLPDVDEIWASFRDTMRGHMKAVVFLSLYEAALAISRKCFE</sequence>
<dbReference type="AlphaFoldDB" id="A0AAE0WZ75"/>
<proteinExistence type="predicted"/>
<dbReference type="Proteomes" id="UP001270362">
    <property type="component" value="Unassembled WGS sequence"/>
</dbReference>
<gene>
    <name evidence="1" type="ORF">B0T22DRAFT_523997</name>
</gene>
<organism evidence="1 2">
    <name type="scientific">Podospora appendiculata</name>
    <dbReference type="NCBI Taxonomy" id="314037"/>
    <lineage>
        <taxon>Eukaryota</taxon>
        <taxon>Fungi</taxon>
        <taxon>Dikarya</taxon>
        <taxon>Ascomycota</taxon>
        <taxon>Pezizomycotina</taxon>
        <taxon>Sordariomycetes</taxon>
        <taxon>Sordariomycetidae</taxon>
        <taxon>Sordariales</taxon>
        <taxon>Podosporaceae</taxon>
        <taxon>Podospora</taxon>
    </lineage>
</organism>
<evidence type="ECO:0000313" key="2">
    <source>
        <dbReference type="Proteomes" id="UP001270362"/>
    </source>
</evidence>
<protein>
    <submittedName>
        <fullName evidence="1">Uncharacterized protein</fullName>
    </submittedName>
</protein>
<name>A0AAE0WZ75_9PEZI</name>
<comment type="caution">
    <text evidence="1">The sequence shown here is derived from an EMBL/GenBank/DDBJ whole genome shotgun (WGS) entry which is preliminary data.</text>
</comment>
<evidence type="ECO:0000313" key="1">
    <source>
        <dbReference type="EMBL" id="KAK3681097.1"/>
    </source>
</evidence>
<keyword evidence="2" id="KW-1185">Reference proteome</keyword>
<dbReference type="InterPro" id="IPR038883">
    <property type="entry name" value="AN11006-like"/>
</dbReference>
<dbReference type="PANTHER" id="PTHR42085:SF2">
    <property type="entry name" value="F-BOX DOMAIN-CONTAINING PROTEIN"/>
    <property type="match status" value="1"/>
</dbReference>
<dbReference type="PANTHER" id="PTHR42085">
    <property type="entry name" value="F-BOX DOMAIN-CONTAINING PROTEIN"/>
    <property type="match status" value="1"/>
</dbReference>